<dbReference type="CDD" id="cd07305">
    <property type="entry name" value="Porin3_Tom40"/>
    <property type="match status" value="1"/>
</dbReference>
<keyword evidence="5" id="KW-0812">Transmembrane</keyword>
<dbReference type="AlphaFoldDB" id="A0A0D2KMV7"/>
<comment type="similarity">
    <text evidence="2">Belongs to the Tom40 family.</text>
</comment>
<organism evidence="10 11">
    <name type="scientific">Fonsecaea multimorphosa CBS 102226</name>
    <dbReference type="NCBI Taxonomy" id="1442371"/>
    <lineage>
        <taxon>Eukaryota</taxon>
        <taxon>Fungi</taxon>
        <taxon>Dikarya</taxon>
        <taxon>Ascomycota</taxon>
        <taxon>Pezizomycotina</taxon>
        <taxon>Eurotiomycetes</taxon>
        <taxon>Chaetothyriomycetidae</taxon>
        <taxon>Chaetothyriales</taxon>
        <taxon>Herpotrichiellaceae</taxon>
        <taxon>Fonsecaea</taxon>
    </lineage>
</organism>
<reference evidence="10 11" key="1">
    <citation type="submission" date="2015-01" db="EMBL/GenBank/DDBJ databases">
        <title>The Genome Sequence of Fonsecaea multimorphosa CBS 102226.</title>
        <authorList>
            <consortium name="The Broad Institute Genomics Platform"/>
            <person name="Cuomo C."/>
            <person name="de Hoog S."/>
            <person name="Gorbushina A."/>
            <person name="Stielow B."/>
            <person name="Teixiera M."/>
            <person name="Abouelleil A."/>
            <person name="Chapman S.B."/>
            <person name="Priest M."/>
            <person name="Young S.K."/>
            <person name="Wortman J."/>
            <person name="Nusbaum C."/>
            <person name="Birren B."/>
        </authorList>
    </citation>
    <scope>NUCLEOTIDE SEQUENCE [LARGE SCALE GENOMIC DNA]</scope>
    <source>
        <strain evidence="10 11">CBS 102226</strain>
    </source>
</reference>
<evidence type="ECO:0000256" key="2">
    <source>
        <dbReference type="ARBA" id="ARBA00010510"/>
    </source>
</evidence>
<evidence type="ECO:0000256" key="5">
    <source>
        <dbReference type="ARBA" id="ARBA00022692"/>
    </source>
</evidence>
<evidence type="ECO:0008006" key="12">
    <source>
        <dbReference type="Google" id="ProtNLM"/>
    </source>
</evidence>
<dbReference type="STRING" id="1442371.A0A0D2KMV7"/>
<dbReference type="InterPro" id="IPR037930">
    <property type="entry name" value="Tom40"/>
</dbReference>
<evidence type="ECO:0000256" key="7">
    <source>
        <dbReference type="ARBA" id="ARBA00022927"/>
    </source>
</evidence>
<dbReference type="EMBL" id="KN848072">
    <property type="protein sequence ID" value="KIX98013.1"/>
    <property type="molecule type" value="Genomic_DNA"/>
</dbReference>
<evidence type="ECO:0000313" key="10">
    <source>
        <dbReference type="EMBL" id="KIX98013.1"/>
    </source>
</evidence>
<dbReference type="OrthoDB" id="19656at2759"/>
<dbReference type="Proteomes" id="UP000053411">
    <property type="component" value="Unassembled WGS sequence"/>
</dbReference>
<proteinExistence type="inferred from homology"/>
<dbReference type="RefSeq" id="XP_016632136.1">
    <property type="nucleotide sequence ID" value="XM_016776594.1"/>
</dbReference>
<keyword evidence="9" id="KW-0472">Membrane</keyword>
<dbReference type="Pfam" id="PF01459">
    <property type="entry name" value="Porin_3"/>
    <property type="match status" value="1"/>
</dbReference>
<accession>A0A0D2KMV7</accession>
<keyword evidence="8" id="KW-0496">Mitochondrion</keyword>
<dbReference type="GeneID" id="27711838"/>
<dbReference type="PANTHER" id="PTHR10802">
    <property type="entry name" value="MITOCHONDRIAL IMPORT RECEPTOR SUBUNIT TOM40"/>
    <property type="match status" value="1"/>
</dbReference>
<dbReference type="VEuPathDB" id="FungiDB:Z520_06092"/>
<comment type="subcellular location">
    <subcellularLocation>
        <location evidence="1">Mitochondrion outer membrane</location>
        <topology evidence="1">Multi-pass membrane protein</topology>
    </subcellularLocation>
</comment>
<name>A0A0D2KMV7_9EURO</name>
<dbReference type="GO" id="GO:0008320">
    <property type="term" value="F:protein transmembrane transporter activity"/>
    <property type="evidence" value="ECO:0007669"/>
    <property type="project" value="InterPro"/>
</dbReference>
<evidence type="ECO:0000256" key="4">
    <source>
        <dbReference type="ARBA" id="ARBA00022452"/>
    </source>
</evidence>
<evidence type="ECO:0000256" key="6">
    <source>
        <dbReference type="ARBA" id="ARBA00022787"/>
    </source>
</evidence>
<dbReference type="GO" id="GO:0005741">
    <property type="term" value="C:mitochondrial outer membrane"/>
    <property type="evidence" value="ECO:0007669"/>
    <property type="project" value="UniProtKB-SubCell"/>
</dbReference>
<evidence type="ECO:0000256" key="3">
    <source>
        <dbReference type="ARBA" id="ARBA00022448"/>
    </source>
</evidence>
<keyword evidence="6" id="KW-1000">Mitochondrion outer membrane</keyword>
<keyword evidence="3" id="KW-0813">Transport</keyword>
<keyword evidence="7" id="KW-0653">Protein transport</keyword>
<dbReference type="GO" id="GO:0030150">
    <property type="term" value="P:protein import into mitochondrial matrix"/>
    <property type="evidence" value="ECO:0007669"/>
    <property type="project" value="InterPro"/>
</dbReference>
<evidence type="ECO:0000256" key="9">
    <source>
        <dbReference type="ARBA" id="ARBA00023136"/>
    </source>
</evidence>
<keyword evidence="4" id="KW-1134">Transmembrane beta strand</keyword>
<dbReference type="InterPro" id="IPR023614">
    <property type="entry name" value="Porin_dom_sf"/>
</dbReference>
<dbReference type="Gene3D" id="2.40.160.10">
    <property type="entry name" value="Porin"/>
    <property type="match status" value="1"/>
</dbReference>
<evidence type="ECO:0000313" key="11">
    <source>
        <dbReference type="Proteomes" id="UP000053411"/>
    </source>
</evidence>
<evidence type="ECO:0000256" key="1">
    <source>
        <dbReference type="ARBA" id="ARBA00004374"/>
    </source>
</evidence>
<dbReference type="InterPro" id="IPR027246">
    <property type="entry name" value="Porin_Euk/Tom40"/>
</dbReference>
<keyword evidence="11" id="KW-1185">Reference proteome</keyword>
<sequence length="361" mass="39433">MAVVVEEKSSSTSVLSFLTDNAIAATIADSYSSLSARRKLLGLENPGTVDNIAREVQKDVLLSNFMFSGLRCDLQKVFSINPLFRLQHGFAMGSQALPPWQLMALYGNSDIFMQAAYSSDRSLTAWGNLRWSPRFVTKTQTSIDPRQSQTMVQIENEYTGSDFSASVKALSPSILDGGVTGIFIGSYLQSITPKLALGLEGVWQRPALNSKPETALSYCARYKSTDWIASAQWLSQGSLGASYWRRLTDKVEAGVDCQLQFAPGMGASMFGGPRREGTTTVGLKYSFTNSVYRAQVDSTGKFGVVLERRVAPPVTLTFAAEIDQWKNTHKLGVAVSLEGAPEELQEIAERPENQSAMPPPI</sequence>
<protein>
    <recommendedName>
        <fullName evidence="12">Mitochondrial import receptor subunit TOM40</fullName>
    </recommendedName>
</protein>
<gene>
    <name evidence="10" type="ORF">Z520_06092</name>
</gene>
<evidence type="ECO:0000256" key="8">
    <source>
        <dbReference type="ARBA" id="ARBA00023128"/>
    </source>
</evidence>